<keyword evidence="3" id="KW-1185">Reference proteome</keyword>
<feature type="region of interest" description="Disordered" evidence="1">
    <location>
        <begin position="100"/>
        <end position="131"/>
    </location>
</feature>
<evidence type="ECO:0000313" key="2">
    <source>
        <dbReference type="EMBL" id="EUA87709.1"/>
    </source>
</evidence>
<evidence type="ECO:0000313" key="3">
    <source>
        <dbReference type="Proteomes" id="UP000020681"/>
    </source>
</evidence>
<accession>A0ABP3AA19</accession>
<dbReference type="EMBL" id="JAOL01000156">
    <property type="protein sequence ID" value="EUA87709.1"/>
    <property type="molecule type" value="Genomic_DNA"/>
</dbReference>
<reference evidence="2 3" key="1">
    <citation type="submission" date="2014-01" db="EMBL/GenBank/DDBJ databases">
        <authorList>
            <person name="Dobos K."/>
            <person name="Lenaerts A."/>
            <person name="Ordway D."/>
            <person name="DeGroote M.A."/>
            <person name="Parker T."/>
            <person name="Sizemore C."/>
            <person name="Tallon L.J."/>
            <person name="Sadzewicz L.K."/>
            <person name="Sengamalay N."/>
            <person name="Fraser C.M."/>
            <person name="Hine E."/>
            <person name="Shefchek K.A."/>
            <person name="Das S.P."/>
            <person name="Tettelin H."/>
        </authorList>
    </citation>
    <scope>NUCLEOTIDE SEQUENCE [LARGE SCALE GENOMIC DNA]</scope>
    <source>
        <strain evidence="2 3">Harvey</strain>
    </source>
</reference>
<organism evidence="2 3">
    <name type="scientific">Mycobacterium ulcerans str. Harvey</name>
    <dbReference type="NCBI Taxonomy" id="1299332"/>
    <lineage>
        <taxon>Bacteria</taxon>
        <taxon>Bacillati</taxon>
        <taxon>Actinomycetota</taxon>
        <taxon>Actinomycetes</taxon>
        <taxon>Mycobacteriales</taxon>
        <taxon>Mycobacteriaceae</taxon>
        <taxon>Mycobacterium</taxon>
        <taxon>Mycobacterium ulcerans group</taxon>
    </lineage>
</organism>
<name>A0ABP3AA19_MYCUL</name>
<dbReference type="Gene3D" id="3.30.559.10">
    <property type="entry name" value="Chloramphenicol acetyltransferase-like domain"/>
    <property type="match status" value="1"/>
</dbReference>
<comment type="caution">
    <text evidence="2">The sequence shown here is derived from an EMBL/GenBank/DDBJ whole genome shotgun (WGS) entry which is preliminary data.</text>
</comment>
<dbReference type="InterPro" id="IPR023213">
    <property type="entry name" value="CAT-like_dom_sf"/>
</dbReference>
<gene>
    <name evidence="2" type="ORF">I551_5855</name>
</gene>
<proteinExistence type="predicted"/>
<dbReference type="SUPFAM" id="SSF52777">
    <property type="entry name" value="CoA-dependent acyltransferases"/>
    <property type="match status" value="1"/>
</dbReference>
<dbReference type="Proteomes" id="UP000020681">
    <property type="component" value="Unassembled WGS sequence"/>
</dbReference>
<sequence>MRERNGHQRLAIEDGQVIDFTLTLWDGDRSRLHLDVDMLAGDAMSYRVLVSDLAQLYRGATLQSPGFSYRRYRTEYEPDRAARERDRQWWQRRLPEMAGAPQLPTVAVREPGRRIGPSATSTGWRRKPSSS</sequence>
<protein>
    <submittedName>
        <fullName evidence="2">Condensation domain protein</fullName>
    </submittedName>
</protein>
<evidence type="ECO:0000256" key="1">
    <source>
        <dbReference type="SAM" id="MobiDB-lite"/>
    </source>
</evidence>